<organism evidence="1 2">
    <name type="scientific">Dreissena polymorpha</name>
    <name type="common">Zebra mussel</name>
    <name type="synonym">Mytilus polymorpha</name>
    <dbReference type="NCBI Taxonomy" id="45954"/>
    <lineage>
        <taxon>Eukaryota</taxon>
        <taxon>Metazoa</taxon>
        <taxon>Spiralia</taxon>
        <taxon>Lophotrochozoa</taxon>
        <taxon>Mollusca</taxon>
        <taxon>Bivalvia</taxon>
        <taxon>Autobranchia</taxon>
        <taxon>Heteroconchia</taxon>
        <taxon>Euheterodonta</taxon>
        <taxon>Imparidentia</taxon>
        <taxon>Neoheterodontei</taxon>
        <taxon>Myida</taxon>
        <taxon>Dreissenoidea</taxon>
        <taxon>Dreissenidae</taxon>
        <taxon>Dreissena</taxon>
    </lineage>
</organism>
<comment type="caution">
    <text evidence="1">The sequence shown here is derived from an EMBL/GenBank/DDBJ whole genome shotgun (WGS) entry which is preliminary data.</text>
</comment>
<reference evidence="1" key="2">
    <citation type="submission" date="2020-11" db="EMBL/GenBank/DDBJ databases">
        <authorList>
            <person name="McCartney M.A."/>
            <person name="Auch B."/>
            <person name="Kono T."/>
            <person name="Mallez S."/>
            <person name="Becker A."/>
            <person name="Gohl D.M."/>
            <person name="Silverstein K.A.T."/>
            <person name="Koren S."/>
            <person name="Bechman K.B."/>
            <person name="Herman A."/>
            <person name="Abrahante J.E."/>
            <person name="Garbe J."/>
        </authorList>
    </citation>
    <scope>NUCLEOTIDE SEQUENCE</scope>
    <source>
        <strain evidence="1">Duluth1</strain>
        <tissue evidence="1">Whole animal</tissue>
    </source>
</reference>
<protein>
    <submittedName>
        <fullName evidence="1">Uncharacterized protein</fullName>
    </submittedName>
</protein>
<accession>A0A9D4C963</accession>
<name>A0A9D4C963_DREPO</name>
<keyword evidence="2" id="KW-1185">Reference proteome</keyword>
<sequence>MICGFSCRLYPGPVLGDDVCRGHRKITLTTGVLTASNQENICKPCKVLEKHHTVTNMTVVLTISRGNVFELVLPGKRYIDDCNLHYIHLET</sequence>
<evidence type="ECO:0000313" key="2">
    <source>
        <dbReference type="Proteomes" id="UP000828390"/>
    </source>
</evidence>
<dbReference type="AlphaFoldDB" id="A0A9D4C963"/>
<proteinExistence type="predicted"/>
<evidence type="ECO:0000313" key="1">
    <source>
        <dbReference type="EMBL" id="KAH3719249.1"/>
    </source>
</evidence>
<dbReference type="EMBL" id="JAIWYP010000013">
    <property type="protein sequence ID" value="KAH3719249.1"/>
    <property type="molecule type" value="Genomic_DNA"/>
</dbReference>
<reference evidence="1" key="1">
    <citation type="journal article" date="2019" name="bioRxiv">
        <title>The Genome of the Zebra Mussel, Dreissena polymorpha: A Resource for Invasive Species Research.</title>
        <authorList>
            <person name="McCartney M.A."/>
            <person name="Auch B."/>
            <person name="Kono T."/>
            <person name="Mallez S."/>
            <person name="Zhang Y."/>
            <person name="Obille A."/>
            <person name="Becker A."/>
            <person name="Abrahante J.E."/>
            <person name="Garbe J."/>
            <person name="Badalamenti J.P."/>
            <person name="Herman A."/>
            <person name="Mangelson H."/>
            <person name="Liachko I."/>
            <person name="Sullivan S."/>
            <person name="Sone E.D."/>
            <person name="Koren S."/>
            <person name="Silverstein K.A.T."/>
            <person name="Beckman K.B."/>
            <person name="Gohl D.M."/>
        </authorList>
    </citation>
    <scope>NUCLEOTIDE SEQUENCE</scope>
    <source>
        <strain evidence="1">Duluth1</strain>
        <tissue evidence="1">Whole animal</tissue>
    </source>
</reference>
<gene>
    <name evidence="1" type="ORF">DPMN_062081</name>
</gene>
<dbReference type="Proteomes" id="UP000828390">
    <property type="component" value="Unassembled WGS sequence"/>
</dbReference>